<keyword evidence="1 9" id="KW-0963">Cytoplasm</keyword>
<dbReference type="Pfam" id="PF05247">
    <property type="entry name" value="FlhD"/>
    <property type="match status" value="1"/>
</dbReference>
<comment type="domain">
    <text evidence="9">The C-terminal region contains a putative helix-turn-helix (HTH) motif, suggesting that this region may bind DNA.</text>
</comment>
<keyword evidence="6 9" id="KW-0010">Activator</keyword>
<dbReference type="Proteomes" id="UP000092504">
    <property type="component" value="Unassembled WGS sequence"/>
</dbReference>
<evidence type="ECO:0000313" key="10">
    <source>
        <dbReference type="EMBL" id="OBX35426.1"/>
    </source>
</evidence>
<keyword evidence="4 9" id="KW-0238">DNA-binding</keyword>
<keyword evidence="10" id="KW-0969">Cilium</keyword>
<dbReference type="PATRIC" id="fig|2746.7.peg.4635"/>
<evidence type="ECO:0000256" key="7">
    <source>
        <dbReference type="ARBA" id="ARBA00023163"/>
    </source>
</evidence>
<dbReference type="GO" id="GO:0045893">
    <property type="term" value="P:positive regulation of DNA-templated transcription"/>
    <property type="evidence" value="ECO:0007669"/>
    <property type="project" value="InterPro"/>
</dbReference>
<name>A0A1B8NZJ9_HALEL</name>
<keyword evidence="5 9" id="KW-1015">Disulfide bond</keyword>
<evidence type="ECO:0000256" key="1">
    <source>
        <dbReference type="ARBA" id="ARBA00022490"/>
    </source>
</evidence>
<evidence type="ECO:0000256" key="5">
    <source>
        <dbReference type="ARBA" id="ARBA00023157"/>
    </source>
</evidence>
<gene>
    <name evidence="9 10" type="primary">flhD</name>
    <name evidence="10" type="ORF">A8U91_04499</name>
</gene>
<comment type="subunit">
    <text evidence="9">Homodimer; disulfide-linked. Forms a heterohexamer composed of two FlhC and four FlhD subunits. Each FlhC binds a FlhD dimer, forming a heterotrimer, and a hexamer assembles by dimerization of two heterotrimers.</text>
</comment>
<dbReference type="Gene3D" id="1.10.4000.10">
    <property type="entry name" value="Flagellar transcriptional activator FlhD"/>
    <property type="match status" value="1"/>
</dbReference>
<sequence>MQQKQGIMKTNEYIDEIREMNLSYLLLAQRLLHADREEAMFRLKVDEAMADFLASLSVQQVSRLANTNQLLCRLGHEEVEPLRQVVDNPREQGLAHFHSSLLMASHALSPGEGCDHVG</sequence>
<organism evidence="10 11">
    <name type="scientific">Halomonas elongata</name>
    <dbReference type="NCBI Taxonomy" id="2746"/>
    <lineage>
        <taxon>Bacteria</taxon>
        <taxon>Pseudomonadati</taxon>
        <taxon>Pseudomonadota</taxon>
        <taxon>Gammaproteobacteria</taxon>
        <taxon>Oceanospirillales</taxon>
        <taxon>Halomonadaceae</taxon>
        <taxon>Halomonas</taxon>
    </lineage>
</organism>
<dbReference type="EMBL" id="MAJD01000002">
    <property type="protein sequence ID" value="OBX35426.1"/>
    <property type="molecule type" value="Genomic_DNA"/>
</dbReference>
<keyword evidence="3 9" id="KW-0805">Transcription regulation</keyword>
<accession>A0A1B8NZJ9</accession>
<dbReference type="InterPro" id="IPR036194">
    <property type="entry name" value="FlhD_sf"/>
</dbReference>
<proteinExistence type="inferred from homology"/>
<reference evidence="10 11" key="1">
    <citation type="submission" date="2016-06" db="EMBL/GenBank/DDBJ databases">
        <title>Genome sequence of halotolerant plant growth promoting strain of Halomonas elongata HEK1 isolated from salterns of Rann of Kutch, Gujarat, India.</title>
        <authorList>
            <person name="Gaba S."/>
            <person name="Singh R.N."/>
            <person name="Abrol S."/>
            <person name="Kaushik R."/>
            <person name="Saxena A.K."/>
        </authorList>
    </citation>
    <scope>NUCLEOTIDE SEQUENCE [LARGE SCALE GENOMIC DNA]</scope>
    <source>
        <strain evidence="10 11">HEK1</strain>
    </source>
</reference>
<protein>
    <recommendedName>
        <fullName evidence="9">Flagellar transcriptional regulator FlhD</fullName>
    </recommendedName>
</protein>
<dbReference type="SUPFAM" id="SSF63592">
    <property type="entry name" value="Flagellar transcriptional activator FlhD"/>
    <property type="match status" value="1"/>
</dbReference>
<dbReference type="AlphaFoldDB" id="A0A1B8NZJ9"/>
<evidence type="ECO:0000256" key="8">
    <source>
        <dbReference type="ARBA" id="ARBA00025431"/>
    </source>
</evidence>
<keyword evidence="10" id="KW-0966">Cell projection</keyword>
<evidence type="ECO:0000256" key="3">
    <source>
        <dbReference type="ARBA" id="ARBA00023015"/>
    </source>
</evidence>
<evidence type="ECO:0000256" key="6">
    <source>
        <dbReference type="ARBA" id="ARBA00023159"/>
    </source>
</evidence>
<evidence type="ECO:0000256" key="4">
    <source>
        <dbReference type="ARBA" id="ARBA00023125"/>
    </source>
</evidence>
<dbReference type="GO" id="GO:0003677">
    <property type="term" value="F:DNA binding"/>
    <property type="evidence" value="ECO:0007669"/>
    <property type="project" value="UniProtKB-UniRule"/>
</dbReference>
<dbReference type="GO" id="GO:0005737">
    <property type="term" value="C:cytoplasm"/>
    <property type="evidence" value="ECO:0007669"/>
    <property type="project" value="UniProtKB-SubCell"/>
</dbReference>
<dbReference type="InterPro" id="IPR023559">
    <property type="entry name" value="Flagellar_FlhD"/>
</dbReference>
<dbReference type="NCBIfam" id="NF002783">
    <property type="entry name" value="PRK02909.1-1"/>
    <property type="match status" value="1"/>
</dbReference>
<comment type="function">
    <text evidence="8 9">Functions in complex with FlhC as a master transcriptional regulator that regulates transcription of several flagellar and non-flagellar operons by binding to their promoter region. Activates expression of class 2 flagellar genes, including fliA, which is a flagellum-specific sigma factor that turns on the class 3 genes. Also regulates genes whose products function in a variety of physiological pathways.</text>
</comment>
<dbReference type="GO" id="GO:0044780">
    <property type="term" value="P:bacterial-type flagellum assembly"/>
    <property type="evidence" value="ECO:0007669"/>
    <property type="project" value="InterPro"/>
</dbReference>
<keyword evidence="7 9" id="KW-0804">Transcription</keyword>
<keyword evidence="2 9" id="KW-1005">Bacterial flagellum biogenesis</keyword>
<dbReference type="RefSeq" id="WP_223248583.1">
    <property type="nucleotide sequence ID" value="NZ_CP087224.1"/>
</dbReference>
<dbReference type="HAMAP" id="MF_00725">
    <property type="entry name" value="FlhD"/>
    <property type="match status" value="1"/>
</dbReference>
<evidence type="ECO:0000256" key="2">
    <source>
        <dbReference type="ARBA" id="ARBA00022795"/>
    </source>
</evidence>
<feature type="disulfide bond" description="Interchain" evidence="9">
    <location>
        <position position="72"/>
    </location>
</feature>
<evidence type="ECO:0000313" key="11">
    <source>
        <dbReference type="Proteomes" id="UP000092504"/>
    </source>
</evidence>
<dbReference type="GO" id="GO:1902208">
    <property type="term" value="P:regulation of bacterial-type flagellum assembly"/>
    <property type="evidence" value="ECO:0007669"/>
    <property type="project" value="UniProtKB-UniRule"/>
</dbReference>
<keyword evidence="10" id="KW-0282">Flagellum</keyword>
<evidence type="ECO:0000256" key="9">
    <source>
        <dbReference type="HAMAP-Rule" id="MF_00725"/>
    </source>
</evidence>
<comment type="caution">
    <text evidence="10">The sequence shown here is derived from an EMBL/GenBank/DDBJ whole genome shotgun (WGS) entry which is preliminary data.</text>
</comment>
<dbReference type="GeneID" id="91011798"/>
<comment type="subcellular location">
    <subcellularLocation>
        <location evidence="9">Cytoplasm</location>
    </subcellularLocation>
</comment>
<comment type="similarity">
    <text evidence="9">Belongs to the FlhD family.</text>
</comment>